<evidence type="ECO:0000313" key="5">
    <source>
        <dbReference type="EMBL" id="NEU67953.1"/>
    </source>
</evidence>
<dbReference type="GO" id="GO:0009368">
    <property type="term" value="C:endopeptidase Clp complex"/>
    <property type="evidence" value="ECO:0007669"/>
    <property type="project" value="TreeGrafter"/>
</dbReference>
<feature type="region of interest" description="Disordered" evidence="4">
    <location>
        <begin position="275"/>
        <end position="296"/>
    </location>
</feature>
<dbReference type="GO" id="GO:0006515">
    <property type="term" value="P:protein quality control for misfolded or incompletely synthesized proteins"/>
    <property type="evidence" value="ECO:0007669"/>
    <property type="project" value="TreeGrafter"/>
</dbReference>
<feature type="compositionally biased region" description="Polar residues" evidence="4">
    <location>
        <begin position="382"/>
        <end position="403"/>
    </location>
</feature>
<dbReference type="PANTHER" id="PTHR10381:SF11">
    <property type="entry name" value="ATP-DEPENDENT CLP PROTEASE PROTEOLYTIC SUBUNIT, MITOCHONDRIAL"/>
    <property type="match status" value="1"/>
</dbReference>
<dbReference type="PRINTS" id="PR00127">
    <property type="entry name" value="CLPPROTEASEP"/>
</dbReference>
<dbReference type="InterPro" id="IPR023562">
    <property type="entry name" value="ClpP/TepA"/>
</dbReference>
<feature type="coiled-coil region" evidence="3">
    <location>
        <begin position="347"/>
        <end position="374"/>
    </location>
</feature>
<evidence type="ECO:0000256" key="1">
    <source>
        <dbReference type="ARBA" id="ARBA00007039"/>
    </source>
</evidence>
<evidence type="ECO:0000313" key="6">
    <source>
        <dbReference type="Proteomes" id="UP000477386"/>
    </source>
</evidence>
<dbReference type="SUPFAM" id="SSF52096">
    <property type="entry name" value="ClpP/crotonase"/>
    <property type="match status" value="1"/>
</dbReference>
<dbReference type="GO" id="GO:0051117">
    <property type="term" value="F:ATPase binding"/>
    <property type="evidence" value="ECO:0007669"/>
    <property type="project" value="TreeGrafter"/>
</dbReference>
<organism evidence="5 6">
    <name type="scientific">Spirosoma agri</name>
    <dbReference type="NCBI Taxonomy" id="1987381"/>
    <lineage>
        <taxon>Bacteria</taxon>
        <taxon>Pseudomonadati</taxon>
        <taxon>Bacteroidota</taxon>
        <taxon>Cytophagia</taxon>
        <taxon>Cytophagales</taxon>
        <taxon>Cytophagaceae</taxon>
        <taxon>Spirosoma</taxon>
    </lineage>
</organism>
<keyword evidence="3" id="KW-0175">Coiled coil</keyword>
<gene>
    <name evidence="5" type="ORF">GK091_13765</name>
</gene>
<feature type="region of interest" description="Disordered" evidence="4">
    <location>
        <begin position="381"/>
        <end position="410"/>
    </location>
</feature>
<reference evidence="5 6" key="1">
    <citation type="submission" date="2020-02" db="EMBL/GenBank/DDBJ databases">
        <title>Draft genome sequence of two Spirosoma agri KCTC 52727 and Spirosoma terrae KCTC 52035.</title>
        <authorList>
            <person name="Rojas J."/>
            <person name="Ambika Manirajan B."/>
            <person name="Ratering S."/>
            <person name="Suarez C."/>
            <person name="Schnell S."/>
        </authorList>
    </citation>
    <scope>NUCLEOTIDE SEQUENCE [LARGE SCALE GENOMIC DNA]</scope>
    <source>
        <strain evidence="5 6">KCTC 52727</strain>
    </source>
</reference>
<feature type="compositionally biased region" description="Acidic residues" evidence="4">
    <location>
        <begin position="285"/>
        <end position="296"/>
    </location>
</feature>
<dbReference type="InterPro" id="IPR029045">
    <property type="entry name" value="ClpP/crotonase-like_dom_sf"/>
</dbReference>
<dbReference type="AlphaFoldDB" id="A0A6M0IM43"/>
<comment type="similarity">
    <text evidence="1 2">Belongs to the peptidase S14 family.</text>
</comment>
<dbReference type="Proteomes" id="UP000477386">
    <property type="component" value="Unassembled WGS sequence"/>
</dbReference>
<evidence type="ECO:0000256" key="3">
    <source>
        <dbReference type="SAM" id="Coils"/>
    </source>
</evidence>
<dbReference type="RefSeq" id="WP_164038963.1">
    <property type="nucleotide sequence ID" value="NZ_JAAGNZ010000001.1"/>
</dbReference>
<dbReference type="GO" id="GO:0004252">
    <property type="term" value="F:serine-type endopeptidase activity"/>
    <property type="evidence" value="ECO:0007669"/>
    <property type="project" value="InterPro"/>
</dbReference>
<feature type="region of interest" description="Disordered" evidence="4">
    <location>
        <begin position="308"/>
        <end position="340"/>
    </location>
</feature>
<proteinExistence type="inferred from homology"/>
<name>A0A6M0IM43_9BACT</name>
<dbReference type="PANTHER" id="PTHR10381">
    <property type="entry name" value="ATP-DEPENDENT CLP PROTEASE PROTEOLYTIC SUBUNIT"/>
    <property type="match status" value="1"/>
</dbReference>
<dbReference type="GO" id="GO:0004176">
    <property type="term" value="F:ATP-dependent peptidase activity"/>
    <property type="evidence" value="ECO:0007669"/>
    <property type="project" value="InterPro"/>
</dbReference>
<sequence>MAKIAQINISGIILPEDYIWWEMEATSLYRVKQQIQAAGEFDQIQLTICSPGGYCREGWSIVDYLYGLGKPINTLAYGQCASFGTVIHAMGTVRETTKYCEWMYHRPWDYCAGNDLQVAKFNAGLAKETQKLFGFYAERFAKPIEEVSALIQEDDLFLDPQETVDNGFSTAIYLPGAMATQANTNLPGFTAPLDPAKKQKPVYMMSLGDLKINPDAPKEEGPTGSQSNLKTNTMAEKKKSLMAAAASIVAFFAGADPKALDNKLKDGRTLVTDSTGDTPVIGDDATIDGEAAPDGDYELEKDGVIVSVKDGKVSGVSDPDEEDDTETEGSADPVDTATDDVPDAATVAAILKENKELKAQVSAQDKKLTALESRVTAVFGKLTSQDPQTQANRQPKTPNTAQLSDRDQVLTEHVAKYAYKPREEVTQ</sequence>
<dbReference type="Gene3D" id="3.90.226.10">
    <property type="entry name" value="2-enoyl-CoA Hydratase, Chain A, domain 1"/>
    <property type="match status" value="1"/>
</dbReference>
<dbReference type="EMBL" id="JAAGNZ010000001">
    <property type="protein sequence ID" value="NEU67953.1"/>
    <property type="molecule type" value="Genomic_DNA"/>
</dbReference>
<feature type="compositionally biased region" description="Acidic residues" evidence="4">
    <location>
        <begin position="318"/>
        <end position="329"/>
    </location>
</feature>
<accession>A0A6M0IM43</accession>
<protein>
    <recommendedName>
        <fullName evidence="2">ATP-dependent Clp protease proteolytic subunit</fullName>
    </recommendedName>
</protein>
<keyword evidence="6" id="KW-1185">Reference proteome</keyword>
<dbReference type="Pfam" id="PF00574">
    <property type="entry name" value="CLP_protease"/>
    <property type="match status" value="1"/>
</dbReference>
<feature type="compositionally biased region" description="Low complexity" evidence="4">
    <location>
        <begin position="308"/>
        <end position="317"/>
    </location>
</feature>
<comment type="caution">
    <text evidence="5">The sequence shown here is derived from an EMBL/GenBank/DDBJ whole genome shotgun (WGS) entry which is preliminary data.</text>
</comment>
<evidence type="ECO:0000256" key="4">
    <source>
        <dbReference type="SAM" id="MobiDB-lite"/>
    </source>
</evidence>
<evidence type="ECO:0000256" key="2">
    <source>
        <dbReference type="RuleBase" id="RU003567"/>
    </source>
</evidence>
<dbReference type="InterPro" id="IPR001907">
    <property type="entry name" value="ClpP"/>
</dbReference>